<reference evidence="2" key="1">
    <citation type="submission" date="2016-03" db="EMBL/GenBank/DDBJ databases">
        <title>Complete genome sequence of the type strain Actinoalloteichus hymeniacidonis DSM 45092.</title>
        <authorList>
            <person name="Schaffert L."/>
            <person name="Albersmeier A."/>
            <person name="Winkler A."/>
            <person name="Kalinowski J."/>
            <person name="Zotchev S."/>
            <person name="Ruckert C."/>
        </authorList>
    </citation>
    <scope>NUCLEOTIDE SEQUENCE [LARGE SCALE GENOMIC DNA]</scope>
    <source>
        <strain evidence="2">HPA177(T) (DSM 45092(T))</strain>
    </source>
</reference>
<evidence type="ECO:0000313" key="1">
    <source>
        <dbReference type="EMBL" id="AOS63742.1"/>
    </source>
</evidence>
<gene>
    <name evidence="1" type="ORF">TL08_14665</name>
</gene>
<dbReference type="Proteomes" id="UP000095210">
    <property type="component" value="Chromosome"/>
</dbReference>
<dbReference type="EMBL" id="CP014859">
    <property type="protein sequence ID" value="AOS63742.1"/>
    <property type="molecule type" value="Genomic_DNA"/>
</dbReference>
<keyword evidence="2" id="KW-1185">Reference proteome</keyword>
<evidence type="ECO:0000313" key="2">
    <source>
        <dbReference type="Proteomes" id="UP000095210"/>
    </source>
</evidence>
<dbReference type="AlphaFoldDB" id="A0AAC9HQJ5"/>
<organism evidence="1 2">
    <name type="scientific">Actinoalloteichus hymeniacidonis</name>
    <dbReference type="NCBI Taxonomy" id="340345"/>
    <lineage>
        <taxon>Bacteria</taxon>
        <taxon>Bacillati</taxon>
        <taxon>Actinomycetota</taxon>
        <taxon>Actinomycetes</taxon>
        <taxon>Pseudonocardiales</taxon>
        <taxon>Pseudonocardiaceae</taxon>
        <taxon>Actinoalloteichus</taxon>
    </lineage>
</organism>
<sequence length="84" mass="9221">MPGPTSILRGLHLRSPAVNACTRVSPSAQSFDRGLSVPLRTWLSTIVMAYLLDRAGIRGPAEQALRKLTYRAKRREEKETAASA</sequence>
<proteinExistence type="predicted"/>
<name>A0AAC9HQJ5_9PSEU</name>
<dbReference type="KEGG" id="ahm:TL08_14665"/>
<protein>
    <submittedName>
        <fullName evidence="1">Uncharacterized protein</fullName>
    </submittedName>
</protein>
<accession>A0AAC9HQJ5</accession>